<name>A0A5D2E7L3_GOSDA</name>
<protein>
    <submittedName>
        <fullName evidence="1">Uncharacterized protein</fullName>
    </submittedName>
</protein>
<evidence type="ECO:0000313" key="1">
    <source>
        <dbReference type="EMBL" id="TYG89483.1"/>
    </source>
</evidence>
<sequence length="55" mass="5915">MQPPNHHRTVADGAPMMADFANGGEPRLCRRRFGMTDVVRVWVVNGGVAHDIGGG</sequence>
<keyword evidence="2" id="KW-1185">Reference proteome</keyword>
<dbReference type="AlphaFoldDB" id="A0A5D2E7L3"/>
<dbReference type="Proteomes" id="UP000323506">
    <property type="component" value="Chromosome A12"/>
</dbReference>
<accession>A0A5D2E7L3</accession>
<proteinExistence type="predicted"/>
<reference evidence="1 2" key="1">
    <citation type="submission" date="2019-06" db="EMBL/GenBank/DDBJ databases">
        <title>WGS assembly of Gossypium darwinii.</title>
        <authorList>
            <person name="Chen Z.J."/>
            <person name="Sreedasyam A."/>
            <person name="Ando A."/>
            <person name="Song Q."/>
            <person name="De L."/>
            <person name="Hulse-Kemp A."/>
            <person name="Ding M."/>
            <person name="Ye W."/>
            <person name="Kirkbride R."/>
            <person name="Jenkins J."/>
            <person name="Plott C."/>
            <person name="Lovell J."/>
            <person name="Lin Y.-M."/>
            <person name="Vaughn R."/>
            <person name="Liu B."/>
            <person name="Li W."/>
            <person name="Simpson S."/>
            <person name="Scheffler B."/>
            <person name="Saski C."/>
            <person name="Grover C."/>
            <person name="Hu G."/>
            <person name="Conover J."/>
            <person name="Carlson J."/>
            <person name="Shu S."/>
            <person name="Boston L."/>
            <person name="Williams M."/>
            <person name="Peterson D."/>
            <person name="Mcgee K."/>
            <person name="Jones D."/>
            <person name="Wendel J."/>
            <person name="Stelly D."/>
            <person name="Grimwood J."/>
            <person name="Schmutz J."/>
        </authorList>
    </citation>
    <scope>NUCLEOTIDE SEQUENCE [LARGE SCALE GENOMIC DNA]</scope>
    <source>
        <strain evidence="1">1808015.09</strain>
    </source>
</reference>
<dbReference type="EMBL" id="CM017699">
    <property type="protein sequence ID" value="TYG89483.1"/>
    <property type="molecule type" value="Genomic_DNA"/>
</dbReference>
<gene>
    <name evidence="1" type="ORF">ES288_A12G103000v1</name>
</gene>
<organism evidence="1 2">
    <name type="scientific">Gossypium darwinii</name>
    <name type="common">Darwin's cotton</name>
    <name type="synonym">Gossypium barbadense var. darwinii</name>
    <dbReference type="NCBI Taxonomy" id="34276"/>
    <lineage>
        <taxon>Eukaryota</taxon>
        <taxon>Viridiplantae</taxon>
        <taxon>Streptophyta</taxon>
        <taxon>Embryophyta</taxon>
        <taxon>Tracheophyta</taxon>
        <taxon>Spermatophyta</taxon>
        <taxon>Magnoliopsida</taxon>
        <taxon>eudicotyledons</taxon>
        <taxon>Gunneridae</taxon>
        <taxon>Pentapetalae</taxon>
        <taxon>rosids</taxon>
        <taxon>malvids</taxon>
        <taxon>Malvales</taxon>
        <taxon>Malvaceae</taxon>
        <taxon>Malvoideae</taxon>
        <taxon>Gossypium</taxon>
    </lineage>
</organism>
<evidence type="ECO:0000313" key="2">
    <source>
        <dbReference type="Proteomes" id="UP000323506"/>
    </source>
</evidence>